<dbReference type="EMBL" id="KV441408">
    <property type="protein sequence ID" value="OAF55616.1"/>
    <property type="molecule type" value="Genomic_DNA"/>
</dbReference>
<feature type="region of interest" description="Disordered" evidence="1">
    <location>
        <begin position="116"/>
        <end position="137"/>
    </location>
</feature>
<name>A0A177A0B0_9PEZI</name>
<dbReference type="GeneID" id="36290668"/>
<proteinExistence type="predicted"/>
<protein>
    <submittedName>
        <fullName evidence="2">Uncharacterized protein</fullName>
    </submittedName>
</protein>
<dbReference type="AlphaFoldDB" id="A0A177A0B0"/>
<accession>A0A177A0B0</accession>
<evidence type="ECO:0000256" key="1">
    <source>
        <dbReference type="SAM" id="MobiDB-lite"/>
    </source>
</evidence>
<organism evidence="2">
    <name type="scientific">Pseudogymnoascus destructans</name>
    <dbReference type="NCBI Taxonomy" id="655981"/>
    <lineage>
        <taxon>Eukaryota</taxon>
        <taxon>Fungi</taxon>
        <taxon>Dikarya</taxon>
        <taxon>Ascomycota</taxon>
        <taxon>Pezizomycotina</taxon>
        <taxon>Leotiomycetes</taxon>
        <taxon>Thelebolales</taxon>
        <taxon>Thelebolaceae</taxon>
        <taxon>Pseudogymnoascus</taxon>
    </lineage>
</organism>
<dbReference type="RefSeq" id="XP_024320916.1">
    <property type="nucleotide sequence ID" value="XM_024471190.1"/>
</dbReference>
<reference evidence="2" key="1">
    <citation type="submission" date="2016-03" db="EMBL/GenBank/DDBJ databases">
        <title>Updated assembly of Pseudogymnoascus destructans, the fungus causing white-nose syndrome of bats.</title>
        <authorList>
            <person name="Palmer J.M."/>
            <person name="Drees K.P."/>
            <person name="Foster J.T."/>
            <person name="Lindner D.L."/>
        </authorList>
    </citation>
    <scope>NUCLEOTIDE SEQUENCE [LARGE SCALE GENOMIC DNA]</scope>
    <source>
        <strain evidence="2">20631-21</strain>
    </source>
</reference>
<gene>
    <name evidence="2" type="ORF">VC83_07623</name>
</gene>
<dbReference type="OrthoDB" id="5409006at2759"/>
<feature type="compositionally biased region" description="Low complexity" evidence="1">
    <location>
        <begin position="116"/>
        <end position="136"/>
    </location>
</feature>
<dbReference type="Proteomes" id="UP000077154">
    <property type="component" value="Unassembled WGS sequence"/>
</dbReference>
<sequence>MSSRAFSTALHRAKALNWKLNGTTQDIEWAKQSVEASIDQIPALAGKVDSAVINGDPHPTGDDPMHVSGVIGKRSLKGKNRVTSFHAYPNGVVKFSNKSLPTVQVNISGTAAAGSALGSASGTASGTAAGAASGSGKPQAEYWTWSAEYNDHYHWNEDGSCVWHKASSNGSGKAK</sequence>
<evidence type="ECO:0000313" key="2">
    <source>
        <dbReference type="EMBL" id="OAF55616.1"/>
    </source>
</evidence>